<proteinExistence type="predicted"/>
<dbReference type="Pfam" id="PF01553">
    <property type="entry name" value="Acyltransferase"/>
    <property type="match status" value="1"/>
</dbReference>
<dbReference type="PANTHER" id="PTHR10434">
    <property type="entry name" value="1-ACYL-SN-GLYCEROL-3-PHOSPHATE ACYLTRANSFERASE"/>
    <property type="match status" value="1"/>
</dbReference>
<dbReference type="GO" id="GO:0006654">
    <property type="term" value="P:phosphatidic acid biosynthetic process"/>
    <property type="evidence" value="ECO:0007669"/>
    <property type="project" value="TreeGrafter"/>
</dbReference>
<reference evidence="4 5" key="1">
    <citation type="submission" date="2016-11" db="EMBL/GenBank/DDBJ databases">
        <authorList>
            <person name="Jaros S."/>
            <person name="Januszkiewicz K."/>
            <person name="Wedrychowicz H."/>
        </authorList>
    </citation>
    <scope>NUCLEOTIDE SEQUENCE [LARGE SCALE GENOMIC DNA]</scope>
    <source>
        <strain evidence="4 5">DSM 6191</strain>
    </source>
</reference>
<evidence type="ECO:0000313" key="5">
    <source>
        <dbReference type="Proteomes" id="UP000184241"/>
    </source>
</evidence>
<gene>
    <name evidence="4" type="ORF">SAMN02745941_03086</name>
</gene>
<dbReference type="SMART" id="SM00563">
    <property type="entry name" value="PlsC"/>
    <property type="match status" value="1"/>
</dbReference>
<evidence type="ECO:0000313" key="4">
    <source>
        <dbReference type="EMBL" id="SHI24918.1"/>
    </source>
</evidence>
<accession>A0A1M5ZL99</accession>
<dbReference type="InterPro" id="IPR002123">
    <property type="entry name" value="Plipid/glycerol_acylTrfase"/>
</dbReference>
<dbReference type="RefSeq" id="WP_073020810.1">
    <property type="nucleotide sequence ID" value="NZ_FQXU01000009.1"/>
</dbReference>
<feature type="domain" description="Phospholipid/glycerol acyltransferase" evidence="3">
    <location>
        <begin position="51"/>
        <end position="165"/>
    </location>
</feature>
<dbReference type="GO" id="GO:0003841">
    <property type="term" value="F:1-acylglycerol-3-phosphate O-acyltransferase activity"/>
    <property type="evidence" value="ECO:0007669"/>
    <property type="project" value="TreeGrafter"/>
</dbReference>
<evidence type="ECO:0000256" key="1">
    <source>
        <dbReference type="ARBA" id="ARBA00022679"/>
    </source>
</evidence>
<dbReference type="PANTHER" id="PTHR10434:SF40">
    <property type="entry name" value="1-ACYL-SN-GLYCEROL-3-PHOSPHATE ACYLTRANSFERASE"/>
    <property type="match status" value="1"/>
</dbReference>
<dbReference type="AlphaFoldDB" id="A0A1M5ZL99"/>
<evidence type="ECO:0000256" key="2">
    <source>
        <dbReference type="ARBA" id="ARBA00023315"/>
    </source>
</evidence>
<sequence length="234" mass="26244">MISTRFAKILRILPEGLFIALAKRIAYGYIKKYANIHIMGQENIDKVSGSKIFVCNHLSNSDGLILSKILKDRYDPYFIAGVKLSNDPVTSLGTKIVKTINIKPNSADKEALTNIIKVVKEGDNIFIFPEGTRSRTGSMIEAKKGIILIAKLTKAPIVPIGIWGSEKLLPINKDGDMAKEKWNHADVNIKIGETITIPEKEKNEDKHQYENRILNSIMTSIAKQLPKEYRGFYS</sequence>
<dbReference type="EMBL" id="FQXU01000009">
    <property type="protein sequence ID" value="SHI24918.1"/>
    <property type="molecule type" value="Genomic_DNA"/>
</dbReference>
<dbReference type="SUPFAM" id="SSF69593">
    <property type="entry name" value="Glycerol-3-phosphate (1)-acyltransferase"/>
    <property type="match status" value="1"/>
</dbReference>
<dbReference type="CDD" id="cd07989">
    <property type="entry name" value="LPLAT_AGPAT-like"/>
    <property type="match status" value="1"/>
</dbReference>
<dbReference type="Proteomes" id="UP000184241">
    <property type="component" value="Unassembled WGS sequence"/>
</dbReference>
<organism evidence="4 5">
    <name type="scientific">Clostridium intestinale DSM 6191</name>
    <dbReference type="NCBI Taxonomy" id="1121320"/>
    <lineage>
        <taxon>Bacteria</taxon>
        <taxon>Bacillati</taxon>
        <taxon>Bacillota</taxon>
        <taxon>Clostridia</taxon>
        <taxon>Eubacteriales</taxon>
        <taxon>Clostridiaceae</taxon>
        <taxon>Clostridium</taxon>
    </lineage>
</organism>
<protein>
    <submittedName>
        <fullName evidence="4">1-acyl-sn-glycerol-3-phosphate acyltransferase</fullName>
    </submittedName>
</protein>
<keyword evidence="1 4" id="KW-0808">Transferase</keyword>
<keyword evidence="2 4" id="KW-0012">Acyltransferase</keyword>
<name>A0A1M5ZL99_9CLOT</name>
<evidence type="ECO:0000259" key="3">
    <source>
        <dbReference type="SMART" id="SM00563"/>
    </source>
</evidence>